<sequence length="54" mass="5818">MFGQSLLRKSSGKLTHAIPALLAEPVGSNLPCDDCHPNNVTTRALSRGNRHVHV</sequence>
<evidence type="ECO:0000313" key="2">
    <source>
        <dbReference type="Proteomes" id="UP000254712"/>
    </source>
</evidence>
<proteinExistence type="predicted"/>
<dbReference type="Proteomes" id="UP000254712">
    <property type="component" value="Unassembled WGS sequence"/>
</dbReference>
<gene>
    <name evidence="1" type="ORF">NCTC8261_00141</name>
</gene>
<organism evidence="1 2">
    <name type="scientific">Salmonella enterica I</name>
    <dbReference type="NCBI Taxonomy" id="59201"/>
    <lineage>
        <taxon>Bacteria</taxon>
        <taxon>Pseudomonadati</taxon>
        <taxon>Pseudomonadota</taxon>
        <taxon>Gammaproteobacteria</taxon>
        <taxon>Enterobacterales</taxon>
        <taxon>Enterobacteriaceae</taxon>
        <taxon>Salmonella</taxon>
    </lineage>
</organism>
<protein>
    <submittedName>
        <fullName evidence="1">Uncharacterized protein</fullName>
    </submittedName>
</protein>
<dbReference type="EMBL" id="UGXT01000002">
    <property type="protein sequence ID" value="SUH33973.1"/>
    <property type="molecule type" value="Genomic_DNA"/>
</dbReference>
<evidence type="ECO:0000313" key="1">
    <source>
        <dbReference type="EMBL" id="SUH33973.1"/>
    </source>
</evidence>
<dbReference type="AlphaFoldDB" id="A0A379WJ24"/>
<name>A0A379WJ24_SALET</name>
<accession>A0A379WJ24</accession>
<reference evidence="1 2" key="1">
    <citation type="submission" date="2018-06" db="EMBL/GenBank/DDBJ databases">
        <authorList>
            <consortium name="Pathogen Informatics"/>
            <person name="Doyle S."/>
        </authorList>
    </citation>
    <scope>NUCLEOTIDE SEQUENCE [LARGE SCALE GENOMIC DNA]</scope>
    <source>
        <strain evidence="1 2">NCTC8261</strain>
    </source>
</reference>